<dbReference type="EMBL" id="AHBW01000055">
    <property type="protein sequence ID" value="EHK81404.1"/>
    <property type="molecule type" value="Genomic_DNA"/>
</dbReference>
<dbReference type="PATRIC" id="fig|1114960.4.peg.4119"/>
<reference evidence="2 3" key="1">
    <citation type="submission" date="2011-12" db="EMBL/GenBank/DDBJ databases">
        <authorList>
            <person name="Kriszt B."/>
            <person name="Tancsics A."/>
            <person name="Cserhati M."/>
            <person name="Toth A."/>
            <person name="Nagy I."/>
            <person name="Horvath B."/>
            <person name="Tamura T."/>
            <person name="Kukolya J."/>
            <person name="Szoboszlay S."/>
        </authorList>
    </citation>
    <scope>NUCLEOTIDE SEQUENCE [LARGE SCALE GENOMIC DNA]</scope>
    <source>
        <strain evidence="2 3">AK37</strain>
    </source>
</reference>
<keyword evidence="2" id="KW-0560">Oxidoreductase</keyword>
<dbReference type="Gene3D" id="3.30.9.30">
    <property type="match status" value="1"/>
</dbReference>
<organism evidence="2 3">
    <name type="scientific">Rhodococcus pyridinivorans AK37</name>
    <dbReference type="NCBI Taxonomy" id="1114960"/>
    <lineage>
        <taxon>Bacteria</taxon>
        <taxon>Bacillati</taxon>
        <taxon>Actinomycetota</taxon>
        <taxon>Actinomycetes</taxon>
        <taxon>Mycobacteriales</taxon>
        <taxon>Nocardiaceae</taxon>
        <taxon>Rhodococcus</taxon>
    </lineage>
</organism>
<gene>
    <name evidence="2" type="ORF">AK37_20194</name>
</gene>
<feature type="region of interest" description="Disordered" evidence="1">
    <location>
        <begin position="1"/>
        <end position="30"/>
    </location>
</feature>
<dbReference type="Proteomes" id="UP000005064">
    <property type="component" value="Unassembled WGS sequence"/>
</dbReference>
<dbReference type="GO" id="GO:0004497">
    <property type="term" value="F:monooxygenase activity"/>
    <property type="evidence" value="ECO:0007669"/>
    <property type="project" value="UniProtKB-KW"/>
</dbReference>
<comment type="caution">
    <text evidence="2">The sequence shown here is derived from an EMBL/GenBank/DDBJ whole genome shotgun (WGS) entry which is preliminary data.</text>
</comment>
<sequence length="82" mass="9479">MEEPSSFVRAETSEPARRREFSAGDADGSATDRILTTGRMWGDLWHLDGAGREARNELFRTRDTSSYKYTDWLRGYSSDRNR</sequence>
<evidence type="ECO:0000313" key="3">
    <source>
        <dbReference type="Proteomes" id="UP000005064"/>
    </source>
</evidence>
<keyword evidence="2" id="KW-0503">Monooxygenase</keyword>
<proteinExistence type="predicted"/>
<feature type="compositionally biased region" description="Basic and acidic residues" evidence="1">
    <location>
        <begin position="11"/>
        <end position="22"/>
    </location>
</feature>
<evidence type="ECO:0000313" key="2">
    <source>
        <dbReference type="EMBL" id="EHK81404.1"/>
    </source>
</evidence>
<evidence type="ECO:0000256" key="1">
    <source>
        <dbReference type="SAM" id="MobiDB-lite"/>
    </source>
</evidence>
<name>H0JWC8_9NOCA</name>
<accession>H0JWC8</accession>
<dbReference type="AlphaFoldDB" id="H0JWC8"/>
<protein>
    <submittedName>
        <fullName evidence="2">Salicylate monooxygenase</fullName>
    </submittedName>
</protein>